<dbReference type="SUPFAM" id="SSF52540">
    <property type="entry name" value="P-loop containing nucleoside triphosphate hydrolases"/>
    <property type="match status" value="1"/>
</dbReference>
<accession>A0A3S0ADD9</accession>
<dbReference type="PROSITE" id="PS50893">
    <property type="entry name" value="ABC_TRANSPORTER_2"/>
    <property type="match status" value="1"/>
</dbReference>
<dbReference type="InterPro" id="IPR003439">
    <property type="entry name" value="ABC_transporter-like_ATP-bd"/>
</dbReference>
<feature type="domain" description="ABC transporter" evidence="4">
    <location>
        <begin position="2"/>
        <end position="211"/>
    </location>
</feature>
<keyword evidence="2" id="KW-0547">Nucleotide-binding</keyword>
<dbReference type="EMBL" id="PXZH01000001">
    <property type="protein sequence ID" value="RST90137.1"/>
    <property type="molecule type" value="Genomic_DNA"/>
</dbReference>
<reference evidence="5 6" key="1">
    <citation type="submission" date="2018-03" db="EMBL/GenBank/DDBJ databases">
        <authorList>
            <person name="Gulvik C.A."/>
        </authorList>
    </citation>
    <scope>NUCLEOTIDE SEQUENCE [LARGE SCALE GENOMIC DNA]</scope>
    <source>
        <strain evidence="5 6">JCM 31581</strain>
    </source>
</reference>
<dbReference type="SMART" id="SM00382">
    <property type="entry name" value="AAA"/>
    <property type="match status" value="1"/>
</dbReference>
<comment type="caution">
    <text evidence="5">The sequence shown here is derived from an EMBL/GenBank/DDBJ whole genome shotgun (WGS) entry which is preliminary data.</text>
</comment>
<name>A0A3S0ADD9_9ENTE</name>
<dbReference type="InterPro" id="IPR017871">
    <property type="entry name" value="ABC_transporter-like_CS"/>
</dbReference>
<dbReference type="AlphaFoldDB" id="A0A3S0ADD9"/>
<dbReference type="PANTHER" id="PTHR42781">
    <property type="entry name" value="SPERMIDINE/PUTRESCINE IMPORT ATP-BINDING PROTEIN POTA"/>
    <property type="match status" value="1"/>
</dbReference>
<dbReference type="PROSITE" id="PS00211">
    <property type="entry name" value="ABC_TRANSPORTER_1"/>
    <property type="match status" value="1"/>
</dbReference>
<dbReference type="InterPro" id="IPR050093">
    <property type="entry name" value="ABC_SmlMolc_Importer"/>
</dbReference>
<evidence type="ECO:0000256" key="3">
    <source>
        <dbReference type="ARBA" id="ARBA00022840"/>
    </source>
</evidence>
<dbReference type="InterPro" id="IPR027417">
    <property type="entry name" value="P-loop_NTPase"/>
</dbReference>
<evidence type="ECO:0000256" key="1">
    <source>
        <dbReference type="ARBA" id="ARBA00022448"/>
    </source>
</evidence>
<evidence type="ECO:0000259" key="4">
    <source>
        <dbReference type="PROSITE" id="PS50893"/>
    </source>
</evidence>
<evidence type="ECO:0000313" key="5">
    <source>
        <dbReference type="EMBL" id="RST90137.1"/>
    </source>
</evidence>
<keyword evidence="1" id="KW-0813">Transport</keyword>
<dbReference type="Proteomes" id="UP000277864">
    <property type="component" value="Unassembled WGS sequence"/>
</dbReference>
<dbReference type="OrthoDB" id="9804199at2"/>
<dbReference type="Gene3D" id="3.40.50.300">
    <property type="entry name" value="P-loop containing nucleotide triphosphate hydrolases"/>
    <property type="match status" value="1"/>
</dbReference>
<dbReference type="PANTHER" id="PTHR42781:SF9">
    <property type="entry name" value="AMINO ACID ABC TRANSPORTER, ATP-BINDING PROTEIN-RELATED"/>
    <property type="match status" value="1"/>
</dbReference>
<sequence>MLTLRQIDKSFGDKQVIHQLNLTVEKGELLAVVGASGGGKTTLLRLLTGLEKADRGEFLMDGLPFYPDKGNKKNQLVGLVFQDFQLFPHLTIQENLLLAPSLVKEEKPEAYLAKSEKLAKELSIQDLLALYPYQLSGGQKQRVAIARAMMMSPSILAYDEPTSALDPNLKKQVEELILTLKKQGMTQIVVTHDWDFAQDIADRVFELTDLV</sequence>
<proteinExistence type="predicted"/>
<dbReference type="GO" id="GO:0016887">
    <property type="term" value="F:ATP hydrolysis activity"/>
    <property type="evidence" value="ECO:0007669"/>
    <property type="project" value="InterPro"/>
</dbReference>
<evidence type="ECO:0000256" key="2">
    <source>
        <dbReference type="ARBA" id="ARBA00022741"/>
    </source>
</evidence>
<keyword evidence="3 5" id="KW-0067">ATP-binding</keyword>
<dbReference type="GO" id="GO:0005524">
    <property type="term" value="F:ATP binding"/>
    <property type="evidence" value="ECO:0007669"/>
    <property type="project" value="UniProtKB-KW"/>
</dbReference>
<organism evidence="5 6">
    <name type="scientific">Vagococcus humatus</name>
    <dbReference type="NCBI Taxonomy" id="1889241"/>
    <lineage>
        <taxon>Bacteria</taxon>
        <taxon>Bacillati</taxon>
        <taxon>Bacillota</taxon>
        <taxon>Bacilli</taxon>
        <taxon>Lactobacillales</taxon>
        <taxon>Enterococcaceae</taxon>
        <taxon>Vagococcus</taxon>
    </lineage>
</organism>
<dbReference type="InterPro" id="IPR003593">
    <property type="entry name" value="AAA+_ATPase"/>
</dbReference>
<gene>
    <name evidence="5" type="ORF">C7P63_03395</name>
</gene>
<dbReference type="Pfam" id="PF00005">
    <property type="entry name" value="ABC_tran"/>
    <property type="match status" value="1"/>
</dbReference>
<protein>
    <submittedName>
        <fullName evidence="5">Polar amino acid ABC transporter ATP-binding protein</fullName>
    </submittedName>
</protein>
<evidence type="ECO:0000313" key="6">
    <source>
        <dbReference type="Proteomes" id="UP000277864"/>
    </source>
</evidence>
<dbReference type="RefSeq" id="WP_125942751.1">
    <property type="nucleotide sequence ID" value="NZ_PXZH01000001.1"/>
</dbReference>
<keyword evidence="6" id="KW-1185">Reference proteome</keyword>